<organism evidence="1 2">
    <name type="scientific">Araneus ventricosus</name>
    <name type="common">Orbweaver spider</name>
    <name type="synonym">Epeira ventricosa</name>
    <dbReference type="NCBI Taxonomy" id="182803"/>
    <lineage>
        <taxon>Eukaryota</taxon>
        <taxon>Metazoa</taxon>
        <taxon>Ecdysozoa</taxon>
        <taxon>Arthropoda</taxon>
        <taxon>Chelicerata</taxon>
        <taxon>Arachnida</taxon>
        <taxon>Araneae</taxon>
        <taxon>Araneomorphae</taxon>
        <taxon>Entelegynae</taxon>
        <taxon>Araneoidea</taxon>
        <taxon>Araneidae</taxon>
        <taxon>Araneus</taxon>
    </lineage>
</organism>
<evidence type="ECO:0000313" key="2">
    <source>
        <dbReference type="Proteomes" id="UP000499080"/>
    </source>
</evidence>
<dbReference type="OrthoDB" id="8300685at2759"/>
<comment type="caution">
    <text evidence="1">The sequence shown here is derived from an EMBL/GenBank/DDBJ whole genome shotgun (WGS) entry which is preliminary data.</text>
</comment>
<keyword evidence="2" id="KW-1185">Reference proteome</keyword>
<reference evidence="1 2" key="1">
    <citation type="journal article" date="2019" name="Sci. Rep.">
        <title>Orb-weaving spider Araneus ventricosus genome elucidates the spidroin gene catalogue.</title>
        <authorList>
            <person name="Kono N."/>
            <person name="Nakamura H."/>
            <person name="Ohtoshi R."/>
            <person name="Moran D.A.P."/>
            <person name="Shinohara A."/>
            <person name="Yoshida Y."/>
            <person name="Fujiwara M."/>
            <person name="Mori M."/>
            <person name="Tomita M."/>
            <person name="Arakawa K."/>
        </authorList>
    </citation>
    <scope>NUCLEOTIDE SEQUENCE [LARGE SCALE GENOMIC DNA]</scope>
</reference>
<dbReference type="Proteomes" id="UP000499080">
    <property type="component" value="Unassembled WGS sequence"/>
</dbReference>
<accession>A0A4Y2A702</accession>
<protein>
    <submittedName>
        <fullName evidence="1">Uncharacterized protein</fullName>
    </submittedName>
</protein>
<dbReference type="PANTHER" id="PTHR45823">
    <property type="entry name" value="T-SNARE COILED-COIL HOMOLOGY DOMAIN-CONTAINING PROTEIN"/>
    <property type="match status" value="1"/>
</dbReference>
<gene>
    <name evidence="1" type="ORF">AVEN_194637_1</name>
</gene>
<sequence length="153" mass="17748">MRFRQERLEQEMRSGQERMEQVQKEMNLILAGKEEIRAHVESQVKDHVNRCVEKMEDDVQGSAAEVPQGIPADKLTNLTTIEKALESRFGDSHFTQFYRTELKTRRQKQGESLQALAADVERLMNLVYAECPLDVWESLAAQYFVDAIRDEDT</sequence>
<proteinExistence type="predicted"/>
<dbReference type="PANTHER" id="PTHR45823:SF1">
    <property type="entry name" value="T-SNARE COILED-COIL HOMOLOGY DOMAIN-CONTAINING PROTEIN"/>
    <property type="match status" value="1"/>
</dbReference>
<name>A0A4Y2A702_ARAVE</name>
<dbReference type="EMBL" id="BGPR01000007">
    <property type="protein sequence ID" value="GBL75460.1"/>
    <property type="molecule type" value="Genomic_DNA"/>
</dbReference>
<dbReference type="AlphaFoldDB" id="A0A4Y2A702"/>
<evidence type="ECO:0000313" key="1">
    <source>
        <dbReference type="EMBL" id="GBL75460.1"/>
    </source>
</evidence>